<keyword evidence="4" id="KW-1185">Reference proteome</keyword>
<protein>
    <recommendedName>
        <fullName evidence="5">PC-esterase domain-containing protein 1A</fullName>
    </recommendedName>
</protein>
<accession>A0A8S4NSE7</accession>
<comment type="similarity">
    <text evidence="1">Belongs to the PC-esterase family.</text>
</comment>
<dbReference type="InterPro" id="IPR036514">
    <property type="entry name" value="SGNH_hydro_sf"/>
</dbReference>
<name>A0A8S4NSE7_OWEFU</name>
<evidence type="ECO:0000313" key="4">
    <source>
        <dbReference type="Proteomes" id="UP000749559"/>
    </source>
</evidence>
<evidence type="ECO:0000313" key="3">
    <source>
        <dbReference type="EMBL" id="CAH1783399.1"/>
    </source>
</evidence>
<feature type="compositionally biased region" description="Basic and acidic residues" evidence="2">
    <location>
        <begin position="346"/>
        <end position="357"/>
    </location>
</feature>
<proteinExistence type="inferred from homology"/>
<organism evidence="3 4">
    <name type="scientific">Owenia fusiformis</name>
    <name type="common">Polychaete worm</name>
    <dbReference type="NCBI Taxonomy" id="6347"/>
    <lineage>
        <taxon>Eukaryota</taxon>
        <taxon>Metazoa</taxon>
        <taxon>Spiralia</taxon>
        <taxon>Lophotrochozoa</taxon>
        <taxon>Annelida</taxon>
        <taxon>Polychaeta</taxon>
        <taxon>Sedentaria</taxon>
        <taxon>Canalipalpata</taxon>
        <taxon>Sabellida</taxon>
        <taxon>Oweniida</taxon>
        <taxon>Oweniidae</taxon>
        <taxon>Owenia</taxon>
    </lineage>
</organism>
<dbReference type="PANTHER" id="PTHR14469:SF0">
    <property type="entry name" value="FAMILY WITH SEQUENCE SIMILARITY 113"/>
    <property type="match status" value="1"/>
</dbReference>
<feature type="compositionally biased region" description="Low complexity" evidence="2">
    <location>
        <begin position="332"/>
        <end position="344"/>
    </location>
</feature>
<gene>
    <name evidence="3" type="ORF">OFUS_LOCUS9746</name>
</gene>
<feature type="compositionally biased region" description="Polar residues" evidence="2">
    <location>
        <begin position="414"/>
        <end position="447"/>
    </location>
</feature>
<dbReference type="AlphaFoldDB" id="A0A8S4NSE7"/>
<reference evidence="3" key="1">
    <citation type="submission" date="2022-03" db="EMBL/GenBank/DDBJ databases">
        <authorList>
            <person name="Martin C."/>
        </authorList>
    </citation>
    <scope>NUCLEOTIDE SEQUENCE</scope>
</reference>
<dbReference type="SUPFAM" id="SSF52266">
    <property type="entry name" value="SGNH hydrolase"/>
    <property type="match status" value="1"/>
</dbReference>
<comment type="caution">
    <text evidence="3">The sequence shown here is derived from an EMBL/GenBank/DDBJ whole genome shotgun (WGS) entry which is preliminary data.</text>
</comment>
<evidence type="ECO:0000256" key="1">
    <source>
        <dbReference type="ARBA" id="ARBA00037957"/>
    </source>
</evidence>
<dbReference type="EMBL" id="CAIIXF020000005">
    <property type="protein sequence ID" value="CAH1783399.1"/>
    <property type="molecule type" value="Genomic_DNA"/>
</dbReference>
<evidence type="ECO:0008006" key="5">
    <source>
        <dbReference type="Google" id="ProtNLM"/>
    </source>
</evidence>
<feature type="region of interest" description="Disordered" evidence="2">
    <location>
        <begin position="413"/>
        <end position="469"/>
    </location>
</feature>
<evidence type="ECO:0000256" key="2">
    <source>
        <dbReference type="SAM" id="MobiDB-lite"/>
    </source>
</evidence>
<dbReference type="PANTHER" id="PTHR14469">
    <property type="entry name" value="SARCOMA ANTIGEN NY-SAR-23"/>
    <property type="match status" value="1"/>
</dbReference>
<sequence>MNADLFLCDDVKELFHNKFVVIMGDSIQRGIYKDLIGMLQSNKYLTESHLKQKGEHSVLRDKLIEGGRLGQMHNGKSYREVRQYQTDFHLVRFYYLTRCYGPYMETILDDLIEEPKPDLVIMNSCLWDVTRYGITRSVPEYKTNLERLFTRFDEVLDDQCLLIWNTALPVGEKAYGGVLIEEVKFMNETLRLDIMEANFFAKQVVVEHGYDVLDLHYYFRRQLHRRVKDDVHWDMTAHRRMSNLLLTHVAEAWGRNIPRRLSKDRKTSTGKMNEDEEVSSTTQNSEFGEAPIADIDGCVNSHKHPLESLQKLSANIGFVPIQKSEDSDNRSRASLLRRSESPALISKRERSESPAERSKRKRSESPAVRPASRGSSGRSNSPAHKAPSPIIPPPPPLMKPEVKSWAYKRGYKISTKSPQPYGGNTYSPGHSNTHNYNSGPMFNQTPNAPGFPNNHATHSNSGYNFNQSNSFRNNFSPTVNSNYQWNDYAQNDSNYAPQRYVTLGHPQHPPINRQRQVTMRLIGQANPY</sequence>
<feature type="region of interest" description="Disordered" evidence="2">
    <location>
        <begin position="324"/>
        <end position="397"/>
    </location>
</feature>
<feature type="compositionally biased region" description="Polar residues" evidence="2">
    <location>
        <begin position="454"/>
        <end position="463"/>
    </location>
</feature>
<dbReference type="Gene3D" id="3.40.50.1110">
    <property type="entry name" value="SGNH hydrolase"/>
    <property type="match status" value="1"/>
</dbReference>
<dbReference type="Proteomes" id="UP000749559">
    <property type="component" value="Unassembled WGS sequence"/>
</dbReference>
<feature type="region of interest" description="Disordered" evidence="2">
    <location>
        <begin position="260"/>
        <end position="290"/>
    </location>
</feature>
<dbReference type="OrthoDB" id="9975373at2759"/>